<accession>A0A0K1EPF0</accession>
<dbReference type="KEGG" id="ccro:CMC5_067240"/>
<name>A0A0K1EPF0_CHOCO</name>
<organism evidence="1 2">
    <name type="scientific">Chondromyces crocatus</name>
    <dbReference type="NCBI Taxonomy" id="52"/>
    <lineage>
        <taxon>Bacteria</taxon>
        <taxon>Pseudomonadati</taxon>
        <taxon>Myxococcota</taxon>
        <taxon>Polyangia</taxon>
        <taxon>Polyangiales</taxon>
        <taxon>Polyangiaceae</taxon>
        <taxon>Chondromyces</taxon>
    </lineage>
</organism>
<dbReference type="AlphaFoldDB" id="A0A0K1EPF0"/>
<proteinExistence type="predicted"/>
<dbReference type="PANTHER" id="PTHR38567">
    <property type="entry name" value="DUF4291 DOMAIN-CONTAINING PROTEIN"/>
    <property type="match status" value="1"/>
</dbReference>
<dbReference type="PANTHER" id="PTHR38567:SF1">
    <property type="entry name" value="DUF4291 DOMAIN-CONTAINING PROTEIN"/>
    <property type="match status" value="1"/>
</dbReference>
<dbReference type="PATRIC" id="fig|52.7.peg.7386"/>
<reference evidence="1 2" key="1">
    <citation type="submission" date="2015-07" db="EMBL/GenBank/DDBJ databases">
        <title>Genome analysis of myxobacterium Chondromyces crocatus Cm c5 reveals a high potential for natural compound synthesis and the genetic basis for the loss of fruiting body formation.</title>
        <authorList>
            <person name="Zaburannyi N."/>
            <person name="Bunk B."/>
            <person name="Maier J."/>
            <person name="Overmann J."/>
            <person name="Mueller R."/>
        </authorList>
    </citation>
    <scope>NUCLEOTIDE SEQUENCE [LARGE SCALE GENOMIC DNA]</scope>
    <source>
        <strain evidence="1 2">Cm c5</strain>
    </source>
</reference>
<dbReference type="EMBL" id="CP012159">
    <property type="protein sequence ID" value="AKT42498.1"/>
    <property type="molecule type" value="Genomic_DNA"/>
</dbReference>
<dbReference type="InterPro" id="IPR025633">
    <property type="entry name" value="DUF4291"/>
</dbReference>
<dbReference type="Proteomes" id="UP000067626">
    <property type="component" value="Chromosome"/>
</dbReference>
<gene>
    <name evidence="1" type="ORF">CMC5_067240</name>
</gene>
<dbReference type="STRING" id="52.CMC5_067240"/>
<evidence type="ECO:0008006" key="3">
    <source>
        <dbReference type="Google" id="ProtNLM"/>
    </source>
</evidence>
<dbReference type="Pfam" id="PF14124">
    <property type="entry name" value="DUF4291"/>
    <property type="match status" value="1"/>
</dbReference>
<evidence type="ECO:0000313" key="1">
    <source>
        <dbReference type="EMBL" id="AKT42498.1"/>
    </source>
</evidence>
<sequence length="223" mass="25385">MLRLEKSMLEIEPYNAQCARWPTMGRALLAQHDETSVIVYQAYHPRIGRAAASTGRFGEGWSRTRMSWIKPSFLWMMFRSGWGTKQDQEVVLAIRMKREGFDWILKEAVHSSYAAEVYGTREAWASAVRRSDVRLQWDPDHAPGGAKVERRAIQLGLRGQALAHFADEWIVGLEDISGFVAEQRRHAQEGDFARLVTPREKVYPVMDPAVARKLGLKEQEGSG</sequence>
<evidence type="ECO:0000313" key="2">
    <source>
        <dbReference type="Proteomes" id="UP000067626"/>
    </source>
</evidence>
<dbReference type="OrthoDB" id="65842at2"/>
<protein>
    <recommendedName>
        <fullName evidence="3">DUF4291 domain-containing protein</fullName>
    </recommendedName>
</protein>
<keyword evidence="2" id="KW-1185">Reference proteome</keyword>